<gene>
    <name evidence="2" type="ORF">CBR_g88446</name>
</gene>
<dbReference type="AlphaFoldDB" id="A0A388JKC8"/>
<protein>
    <submittedName>
        <fullName evidence="2">Uncharacterized protein</fullName>
    </submittedName>
</protein>
<evidence type="ECO:0000313" key="2">
    <source>
        <dbReference type="EMBL" id="GBG43198.1"/>
    </source>
</evidence>
<proteinExistence type="predicted"/>
<reference evidence="2 3" key="1">
    <citation type="journal article" date="2018" name="Cell">
        <title>The Chara Genome: Secondary Complexity and Implications for Plant Terrestrialization.</title>
        <authorList>
            <person name="Nishiyama T."/>
            <person name="Sakayama H."/>
            <person name="Vries J.D."/>
            <person name="Buschmann H."/>
            <person name="Saint-Marcoux D."/>
            <person name="Ullrich K.K."/>
            <person name="Haas F.B."/>
            <person name="Vanderstraeten L."/>
            <person name="Becker D."/>
            <person name="Lang D."/>
            <person name="Vosolsobe S."/>
            <person name="Rombauts S."/>
            <person name="Wilhelmsson P.K.I."/>
            <person name="Janitza P."/>
            <person name="Kern R."/>
            <person name="Heyl A."/>
            <person name="Rumpler F."/>
            <person name="Villalobos L.I.A.C."/>
            <person name="Clay J.M."/>
            <person name="Skokan R."/>
            <person name="Toyoda A."/>
            <person name="Suzuki Y."/>
            <person name="Kagoshima H."/>
            <person name="Schijlen E."/>
            <person name="Tajeshwar N."/>
            <person name="Catarino B."/>
            <person name="Hetherington A.J."/>
            <person name="Saltykova A."/>
            <person name="Bonnot C."/>
            <person name="Breuninger H."/>
            <person name="Symeonidi A."/>
            <person name="Radhakrishnan G.V."/>
            <person name="Van Nieuwerburgh F."/>
            <person name="Deforce D."/>
            <person name="Chang C."/>
            <person name="Karol K.G."/>
            <person name="Hedrich R."/>
            <person name="Ulvskov P."/>
            <person name="Glockner G."/>
            <person name="Delwiche C.F."/>
            <person name="Petrasek J."/>
            <person name="Van de Peer Y."/>
            <person name="Friml J."/>
            <person name="Beilby M."/>
            <person name="Dolan L."/>
            <person name="Kohara Y."/>
            <person name="Sugano S."/>
            <person name="Fujiyama A."/>
            <person name="Delaux P.-M."/>
            <person name="Quint M."/>
            <person name="TheiBen G."/>
            <person name="Hagemann M."/>
            <person name="Harholt J."/>
            <person name="Dunand C."/>
            <person name="Zachgo S."/>
            <person name="Langdale J."/>
            <person name="Maumus F."/>
            <person name="Straeten D.V.D."/>
            <person name="Gould S.B."/>
            <person name="Rensing S.A."/>
        </authorList>
    </citation>
    <scope>NUCLEOTIDE SEQUENCE [LARGE SCALE GENOMIC DNA]</scope>
    <source>
        <strain evidence="2 3">S276</strain>
    </source>
</reference>
<feature type="region of interest" description="Disordered" evidence="1">
    <location>
        <begin position="158"/>
        <end position="195"/>
    </location>
</feature>
<dbReference type="EMBL" id="BFEA01009391">
    <property type="protein sequence ID" value="GBG43198.1"/>
    <property type="molecule type" value="Genomic_DNA"/>
</dbReference>
<comment type="caution">
    <text evidence="2">The sequence shown here is derived from an EMBL/GenBank/DDBJ whole genome shotgun (WGS) entry which is preliminary data.</text>
</comment>
<evidence type="ECO:0000256" key="1">
    <source>
        <dbReference type="SAM" id="MobiDB-lite"/>
    </source>
</evidence>
<sequence>MKLDQSSANGRQLQLWRHRGNARHHFIQRALACEASGCSLVELVKGGLECVGGGGEGGSLCSSSSRGCHRRAGRRLGLSSCGSRLPGEKGALSFGICEWGTVWLGSGLGLRLGMRKVAGTVLNGPVGKGVCLAGGLVLTLAGPVGDLGDGVEKKMRKARAGGAAAAEEEGEGGSDSGPKRRSSSPNKPDLSQRRRWTNILLGVNIV</sequence>
<evidence type="ECO:0000313" key="3">
    <source>
        <dbReference type="Proteomes" id="UP000265515"/>
    </source>
</evidence>
<dbReference type="Gramene" id="GBG43198">
    <property type="protein sequence ID" value="GBG43198"/>
    <property type="gene ID" value="CBR_g88446"/>
</dbReference>
<name>A0A388JKC8_CHABU</name>
<accession>A0A388JKC8</accession>
<organism evidence="2 3">
    <name type="scientific">Chara braunii</name>
    <name type="common">Braun's stonewort</name>
    <dbReference type="NCBI Taxonomy" id="69332"/>
    <lineage>
        <taxon>Eukaryota</taxon>
        <taxon>Viridiplantae</taxon>
        <taxon>Streptophyta</taxon>
        <taxon>Charophyceae</taxon>
        <taxon>Charales</taxon>
        <taxon>Characeae</taxon>
        <taxon>Chara</taxon>
    </lineage>
</organism>
<keyword evidence="3" id="KW-1185">Reference proteome</keyword>
<dbReference type="Proteomes" id="UP000265515">
    <property type="component" value="Unassembled WGS sequence"/>
</dbReference>